<proteinExistence type="predicted"/>
<organism evidence="1">
    <name type="scientific">Siphoviridae sp. ctcj91</name>
    <dbReference type="NCBI Taxonomy" id="2826395"/>
    <lineage>
        <taxon>Viruses</taxon>
        <taxon>Duplodnaviria</taxon>
        <taxon>Heunggongvirae</taxon>
        <taxon>Uroviricota</taxon>
        <taxon>Caudoviricetes</taxon>
    </lineage>
</organism>
<name>A0A8S5QXX4_9CAUD</name>
<evidence type="ECO:0000313" key="1">
    <source>
        <dbReference type="EMBL" id="DAE23707.1"/>
    </source>
</evidence>
<protein>
    <submittedName>
        <fullName evidence="1">Uncharacterized protein</fullName>
    </submittedName>
</protein>
<sequence>MCFNTRESTCNKVLSFFLLSGGDIDEFIFV</sequence>
<reference evidence="1" key="1">
    <citation type="journal article" date="2021" name="Proc. Natl. Acad. Sci. U.S.A.">
        <title>A Catalog of Tens of Thousands of Viruses from Human Metagenomes Reveals Hidden Associations with Chronic Diseases.</title>
        <authorList>
            <person name="Tisza M.J."/>
            <person name="Buck C.B."/>
        </authorList>
    </citation>
    <scope>NUCLEOTIDE SEQUENCE</scope>
    <source>
        <strain evidence="1">Ctcj91</strain>
    </source>
</reference>
<accession>A0A8S5QXX4</accession>
<dbReference type="EMBL" id="BK015758">
    <property type="protein sequence ID" value="DAE23707.1"/>
    <property type="molecule type" value="Genomic_DNA"/>
</dbReference>